<comment type="caution">
    <text evidence="1">The sequence shown here is derived from an EMBL/GenBank/DDBJ whole genome shotgun (WGS) entry which is preliminary data.</text>
</comment>
<gene>
    <name evidence="1" type="ORF">DF220_02785</name>
</gene>
<keyword evidence="2" id="KW-1185">Reference proteome</keyword>
<reference evidence="2" key="1">
    <citation type="submission" date="2018-04" db="EMBL/GenBank/DDBJ databases">
        <authorList>
            <person name="Liu S."/>
            <person name="Wang Z."/>
            <person name="Li J."/>
        </authorList>
    </citation>
    <scope>NUCLEOTIDE SEQUENCE [LARGE SCALE GENOMIC DNA]</scope>
    <source>
        <strain evidence="2">S1194</strain>
    </source>
</reference>
<dbReference type="InterPro" id="IPR009351">
    <property type="entry name" value="AlkZ-like"/>
</dbReference>
<accession>A0A2U1SZ48</accession>
<dbReference type="AlphaFoldDB" id="A0A2U1SZ48"/>
<dbReference type="Proteomes" id="UP000244978">
    <property type="component" value="Unassembled WGS sequence"/>
</dbReference>
<dbReference type="GO" id="GO:0003677">
    <property type="term" value="F:DNA binding"/>
    <property type="evidence" value="ECO:0007669"/>
    <property type="project" value="UniProtKB-KW"/>
</dbReference>
<dbReference type="EMBL" id="QEEX01000001">
    <property type="protein sequence ID" value="PWB96876.1"/>
    <property type="molecule type" value="Genomic_DNA"/>
</dbReference>
<dbReference type="Pfam" id="PF06224">
    <property type="entry name" value="AlkZ-like"/>
    <property type="match status" value="1"/>
</dbReference>
<dbReference type="PANTHER" id="PTHR38479">
    <property type="entry name" value="LMO0824 PROTEIN"/>
    <property type="match status" value="1"/>
</dbReference>
<dbReference type="RefSeq" id="WP_108996920.1">
    <property type="nucleotide sequence ID" value="NZ_QEEX01000001.1"/>
</dbReference>
<name>A0A2U1SZ48_9MICO</name>
<organism evidence="1 2">
    <name type="scientific">Homoserinimonas hongtaonis</name>
    <dbReference type="NCBI Taxonomy" id="2079791"/>
    <lineage>
        <taxon>Bacteria</taxon>
        <taxon>Bacillati</taxon>
        <taxon>Actinomycetota</taxon>
        <taxon>Actinomycetes</taxon>
        <taxon>Micrococcales</taxon>
        <taxon>Microbacteriaceae</taxon>
        <taxon>Homoserinimonas</taxon>
    </lineage>
</organism>
<evidence type="ECO:0000313" key="2">
    <source>
        <dbReference type="Proteomes" id="UP000244978"/>
    </source>
</evidence>
<evidence type="ECO:0000313" key="1">
    <source>
        <dbReference type="EMBL" id="PWB96876.1"/>
    </source>
</evidence>
<protein>
    <submittedName>
        <fullName evidence="1">Winged helix DNA-binding domain-containing protein</fullName>
    </submittedName>
</protein>
<dbReference type="PANTHER" id="PTHR38479:SF2">
    <property type="entry name" value="WINGED HELIX DNA-BINDING DOMAIN-CONTAINING PROTEIN"/>
    <property type="match status" value="1"/>
</dbReference>
<proteinExistence type="predicted"/>
<sequence>MATTTTLSRRDAVRLSRLRLTAQKVAPGAGPALTPSALVRHLFALQAQDLAAATWAVAVRSPGTTETDVGEALREGSIVRSWPMRGTLHLVAPEDLDWMLRLTAPRTIASAAPRFAETGLTARMLDLAAHVAHDRLAGGRALTRAELVAALAEAGVPTAGQGGYHCLWFLAHSRVICAGPPSGKQQTFVLLDEWAQNPRRIEGDEALGEMAARYFVGHGPATVRDFAWWASLTLAQARRGLAVAEAGLASITVGDTVYYLSPELLDSGPAPSASGVFLLPSFDEMLLGYQDRSATVPPEHLTSVVPGKNGLFLPVIVAGGTTVATWRRTIARDHVDITAAPFTTMSSTVKRGYERGARAYARYLGASLMPSVDYGVATP</sequence>
<keyword evidence="1" id="KW-0238">DNA-binding</keyword>